<protein>
    <submittedName>
        <fullName evidence="7">DNA-binding transcriptional activator of the SARP family</fullName>
    </submittedName>
</protein>
<keyword evidence="2" id="KW-0805">Transcription regulation</keyword>
<dbReference type="GO" id="GO:0003677">
    <property type="term" value="F:DNA binding"/>
    <property type="evidence" value="ECO:0007669"/>
    <property type="project" value="UniProtKB-UniRule"/>
</dbReference>
<dbReference type="InterPro" id="IPR001867">
    <property type="entry name" value="OmpR/PhoB-type_DNA-bd"/>
</dbReference>
<accession>A0A1G9K1U0</accession>
<name>A0A1G9K1U0_9PSEU</name>
<dbReference type="GO" id="GO:0006355">
    <property type="term" value="P:regulation of DNA-templated transcription"/>
    <property type="evidence" value="ECO:0007669"/>
    <property type="project" value="InterPro"/>
</dbReference>
<dbReference type="InterPro" id="IPR051677">
    <property type="entry name" value="AfsR-DnrI-RedD_regulator"/>
</dbReference>
<dbReference type="PRINTS" id="PR00364">
    <property type="entry name" value="DISEASERSIST"/>
</dbReference>
<dbReference type="InterPro" id="IPR016032">
    <property type="entry name" value="Sig_transdc_resp-reg_C-effctor"/>
</dbReference>
<evidence type="ECO:0000256" key="1">
    <source>
        <dbReference type="ARBA" id="ARBA00005820"/>
    </source>
</evidence>
<dbReference type="RefSeq" id="WP_176929763.1">
    <property type="nucleotide sequence ID" value="NZ_FNET01000011.1"/>
</dbReference>
<dbReference type="InterPro" id="IPR005158">
    <property type="entry name" value="BTAD"/>
</dbReference>
<dbReference type="Proteomes" id="UP000199682">
    <property type="component" value="Unassembled WGS sequence"/>
</dbReference>
<dbReference type="EMBL" id="FNET01000011">
    <property type="protein sequence ID" value="SDL43870.1"/>
    <property type="molecule type" value="Genomic_DNA"/>
</dbReference>
<dbReference type="Gene3D" id="1.10.10.10">
    <property type="entry name" value="Winged helix-like DNA-binding domain superfamily/Winged helix DNA-binding domain"/>
    <property type="match status" value="1"/>
</dbReference>
<sequence length="894" mass="96362">MTRFRLLGEVTIDGRPLATSHASVLTVLSVLLINVNRVVRTEQLVDDLWGERLPAKPRDALYSYLSRLRAALPPDISVRQRSGGYVLQADPGSVDLHRFRALVATARADDQDRVATLTEALALWTGEPFTGLTAPGLEATRPALAAEHLAARLDLHDAQLRLGRHAELLPLLHPLAEEHPHDERLARQLLLTLTACGRQHDALCHYHSLRERLADELGVDPSPETRQVYQRILDGPPTTSAVPRELPARPGHFSARAADLAALTDATGEGPVVISGPGGVGKTALALSWAHDHLDLFPDGQLHLDLLGFTPSGEPVPAADALQRMLAGLGVTSVPDGVDARAALFRSTVADRRMLLVLDNAADSAQVTPLLPGTASCSVLITSRDRLYGVITAVGARALPLTTLSAEDSRLLLAERLGTARLDAEPVAVDELLTWCAGLPLALSAVAGHARMRPGFGLAVLADELRDESDRLQAMDFDDPVASLTVVLSSSYRALEPDHARTFGLLAAAPGPDISLECAKALTGNPRVRGDLRTLERVSLAEEHLPGRWRMHDLVRLYGQANAAPPDLSESLNRLTNHVLHTAAAADRLILSSRRPITLTPCFTVPLAFEDRAAAVAWFDAEHRTVLALQRVADDTTSWQLAWALDSYHQLGRRHMDDFVAALRHGLAAAQRLNDPTALLVLHLLLGKQRLNVNAFAEGERHLRAALVFAEAQNDRWRRVAALITLSHVLQQQGDPLAGLEVALDALTLTRSLGSPAWEAEAITTVGLHATKAGKFDVAEEHCREALTTSMALGDREAEAMSRATLGSVLHATGRHAEALSSLGAAAALFSELGSRFQEALAVEQIGDTLLALGRTAEAGEAYRRALPLVEQRQDSSLASRLRLKIGARSAQDR</sequence>
<feature type="domain" description="OmpR/PhoB-type" evidence="6">
    <location>
        <begin position="1"/>
        <end position="89"/>
    </location>
</feature>
<gene>
    <name evidence="7" type="ORF">SAMN04488074_1119</name>
</gene>
<dbReference type="SUPFAM" id="SSF52540">
    <property type="entry name" value="P-loop containing nucleoside triphosphate hydrolases"/>
    <property type="match status" value="1"/>
</dbReference>
<dbReference type="SMART" id="SM00862">
    <property type="entry name" value="Trans_reg_C"/>
    <property type="match status" value="1"/>
</dbReference>
<keyword evidence="4" id="KW-0804">Transcription</keyword>
<evidence type="ECO:0000313" key="7">
    <source>
        <dbReference type="EMBL" id="SDL43870.1"/>
    </source>
</evidence>
<dbReference type="InterPro" id="IPR011990">
    <property type="entry name" value="TPR-like_helical_dom_sf"/>
</dbReference>
<dbReference type="Pfam" id="PF13424">
    <property type="entry name" value="TPR_12"/>
    <property type="match status" value="1"/>
</dbReference>
<dbReference type="PANTHER" id="PTHR35807:SF1">
    <property type="entry name" value="TRANSCRIPTIONAL REGULATOR REDD"/>
    <property type="match status" value="1"/>
</dbReference>
<evidence type="ECO:0000256" key="4">
    <source>
        <dbReference type="ARBA" id="ARBA00023163"/>
    </source>
</evidence>
<dbReference type="GO" id="GO:0000160">
    <property type="term" value="P:phosphorelay signal transduction system"/>
    <property type="evidence" value="ECO:0007669"/>
    <property type="project" value="InterPro"/>
</dbReference>
<feature type="DNA-binding region" description="OmpR/PhoB-type" evidence="5">
    <location>
        <begin position="1"/>
        <end position="89"/>
    </location>
</feature>
<reference evidence="8" key="1">
    <citation type="submission" date="2016-10" db="EMBL/GenBank/DDBJ databases">
        <authorList>
            <person name="Varghese N."/>
            <person name="Submissions S."/>
        </authorList>
    </citation>
    <scope>NUCLEOTIDE SEQUENCE [LARGE SCALE GENOMIC DNA]</scope>
    <source>
        <strain evidence="8">DSM 44796</strain>
    </source>
</reference>
<dbReference type="AlphaFoldDB" id="A0A1G9K1U0"/>
<dbReference type="InterPro" id="IPR027417">
    <property type="entry name" value="P-loop_NTPase"/>
</dbReference>
<evidence type="ECO:0000256" key="3">
    <source>
        <dbReference type="ARBA" id="ARBA00023125"/>
    </source>
</evidence>
<proteinExistence type="inferred from homology"/>
<organism evidence="7 8">
    <name type="scientific">Lentzea albidocapillata subsp. violacea</name>
    <dbReference type="NCBI Taxonomy" id="128104"/>
    <lineage>
        <taxon>Bacteria</taxon>
        <taxon>Bacillati</taxon>
        <taxon>Actinomycetota</taxon>
        <taxon>Actinomycetes</taxon>
        <taxon>Pseudonocardiales</taxon>
        <taxon>Pseudonocardiaceae</taxon>
        <taxon>Lentzea</taxon>
    </lineage>
</organism>
<dbReference type="Pfam" id="PF03704">
    <property type="entry name" value="BTAD"/>
    <property type="match status" value="1"/>
</dbReference>
<evidence type="ECO:0000259" key="6">
    <source>
        <dbReference type="PROSITE" id="PS51755"/>
    </source>
</evidence>
<evidence type="ECO:0000256" key="2">
    <source>
        <dbReference type="ARBA" id="ARBA00023015"/>
    </source>
</evidence>
<comment type="similarity">
    <text evidence="1">Belongs to the AfsR/DnrI/RedD regulatory family.</text>
</comment>
<dbReference type="Gene3D" id="1.25.40.10">
    <property type="entry name" value="Tetratricopeptide repeat domain"/>
    <property type="match status" value="2"/>
</dbReference>
<evidence type="ECO:0000256" key="5">
    <source>
        <dbReference type="PROSITE-ProRule" id="PRU01091"/>
    </source>
</evidence>
<dbReference type="CDD" id="cd15831">
    <property type="entry name" value="BTAD"/>
    <property type="match status" value="1"/>
</dbReference>
<dbReference type="SUPFAM" id="SSF48452">
    <property type="entry name" value="TPR-like"/>
    <property type="match status" value="3"/>
</dbReference>
<dbReference type="InterPro" id="IPR036388">
    <property type="entry name" value="WH-like_DNA-bd_sf"/>
</dbReference>
<dbReference type="SMART" id="SM01043">
    <property type="entry name" value="BTAD"/>
    <property type="match status" value="1"/>
</dbReference>
<dbReference type="SUPFAM" id="SSF46894">
    <property type="entry name" value="C-terminal effector domain of the bipartite response regulators"/>
    <property type="match status" value="1"/>
</dbReference>
<dbReference type="PROSITE" id="PS51755">
    <property type="entry name" value="OMPR_PHOB"/>
    <property type="match status" value="1"/>
</dbReference>
<dbReference type="PANTHER" id="PTHR35807">
    <property type="entry name" value="TRANSCRIPTIONAL REGULATOR REDD-RELATED"/>
    <property type="match status" value="1"/>
</dbReference>
<keyword evidence="3 5" id="KW-0238">DNA-binding</keyword>
<evidence type="ECO:0000313" key="8">
    <source>
        <dbReference type="Proteomes" id="UP000199682"/>
    </source>
</evidence>
<dbReference type="GO" id="GO:0043531">
    <property type="term" value="F:ADP binding"/>
    <property type="evidence" value="ECO:0007669"/>
    <property type="project" value="InterPro"/>
</dbReference>